<evidence type="ECO:0000256" key="1">
    <source>
        <dbReference type="ARBA" id="ARBA00022723"/>
    </source>
</evidence>
<dbReference type="EMBL" id="CACRST010000028">
    <property type="protein sequence ID" value="VYT32124.1"/>
    <property type="molecule type" value="Genomic_DNA"/>
</dbReference>
<evidence type="ECO:0000259" key="2">
    <source>
        <dbReference type="PROSITE" id="PS51819"/>
    </source>
</evidence>
<dbReference type="InterPro" id="IPR037523">
    <property type="entry name" value="VOC_core"/>
</dbReference>
<dbReference type="InterPro" id="IPR029068">
    <property type="entry name" value="Glyas_Bleomycin-R_OHBP_Dase"/>
</dbReference>
<dbReference type="PANTHER" id="PTHR43048:SF3">
    <property type="entry name" value="METHYLMALONYL-COA EPIMERASE, MITOCHONDRIAL"/>
    <property type="match status" value="1"/>
</dbReference>
<dbReference type="CDD" id="cd06587">
    <property type="entry name" value="VOC"/>
    <property type="match status" value="1"/>
</dbReference>
<dbReference type="Gene3D" id="3.10.180.10">
    <property type="entry name" value="2,3-Dihydroxybiphenyl 1,2-Dioxygenase, domain 1"/>
    <property type="match status" value="1"/>
</dbReference>
<gene>
    <name evidence="3" type="ORF">BGLFYP119_00184</name>
</gene>
<name>A0A6N2VPH3_9FIRM</name>
<dbReference type="SUPFAM" id="SSF54593">
    <property type="entry name" value="Glyoxalase/Bleomycin resistance protein/Dihydroxybiphenyl dioxygenase"/>
    <property type="match status" value="1"/>
</dbReference>
<dbReference type="GO" id="GO:0046872">
    <property type="term" value="F:metal ion binding"/>
    <property type="evidence" value="ECO:0007669"/>
    <property type="project" value="UniProtKB-KW"/>
</dbReference>
<dbReference type="GO" id="GO:0004493">
    <property type="term" value="F:methylmalonyl-CoA epimerase activity"/>
    <property type="evidence" value="ECO:0007669"/>
    <property type="project" value="TreeGrafter"/>
</dbReference>
<dbReference type="PANTHER" id="PTHR43048">
    <property type="entry name" value="METHYLMALONYL-COA EPIMERASE"/>
    <property type="match status" value="1"/>
</dbReference>
<organism evidence="3">
    <name type="scientific">Blautia glucerasea</name>
    <dbReference type="NCBI Taxonomy" id="536633"/>
    <lineage>
        <taxon>Bacteria</taxon>
        <taxon>Bacillati</taxon>
        <taxon>Bacillota</taxon>
        <taxon>Clostridia</taxon>
        <taxon>Lachnospirales</taxon>
        <taxon>Lachnospiraceae</taxon>
        <taxon>Blautia</taxon>
    </lineage>
</organism>
<dbReference type="GO" id="GO:0046491">
    <property type="term" value="P:L-methylmalonyl-CoA metabolic process"/>
    <property type="evidence" value="ECO:0007669"/>
    <property type="project" value="TreeGrafter"/>
</dbReference>
<feature type="domain" description="VOC" evidence="2">
    <location>
        <begin position="9"/>
        <end position="126"/>
    </location>
</feature>
<evidence type="ECO:0000313" key="3">
    <source>
        <dbReference type="EMBL" id="VYT32124.1"/>
    </source>
</evidence>
<dbReference type="RefSeq" id="WP_156355422.1">
    <property type="nucleotide sequence ID" value="NZ_CACRST010000028.1"/>
</dbReference>
<sequence>MEWKQNFKGLQHIGIPTNDMDRTVEFYHKIGFETAHEAKDGDVRVVFLKYGDLVLETYENGQAALRDGAVDHIAFDVEEIEEAYKFITGLGIKILTEITFLPFWQNGVKFFIAEGPNKERLEFAQYL</sequence>
<dbReference type="Pfam" id="PF00903">
    <property type="entry name" value="Glyoxalase"/>
    <property type="match status" value="1"/>
</dbReference>
<protein>
    <submittedName>
        <fullName evidence="3">Glyoxalase-like domain protein</fullName>
    </submittedName>
</protein>
<dbReference type="InterPro" id="IPR051785">
    <property type="entry name" value="MMCE/EMCE_epimerase"/>
</dbReference>
<reference evidence="3" key="1">
    <citation type="submission" date="2019-11" db="EMBL/GenBank/DDBJ databases">
        <authorList>
            <person name="Feng L."/>
        </authorList>
    </citation>
    <scope>NUCLEOTIDE SEQUENCE</scope>
    <source>
        <strain evidence="3">BgluceraseaLFYP119</strain>
    </source>
</reference>
<keyword evidence="1" id="KW-0479">Metal-binding</keyword>
<dbReference type="AlphaFoldDB" id="A0A6N2VPH3"/>
<accession>A0A6N2VPH3</accession>
<dbReference type="InterPro" id="IPR004360">
    <property type="entry name" value="Glyas_Fos-R_dOase_dom"/>
</dbReference>
<proteinExistence type="predicted"/>
<dbReference type="PROSITE" id="PS51819">
    <property type="entry name" value="VOC"/>
    <property type="match status" value="1"/>
</dbReference>